<organism evidence="1 2">
    <name type="scientific">Ancylostoma ceylanicum</name>
    <dbReference type="NCBI Taxonomy" id="53326"/>
    <lineage>
        <taxon>Eukaryota</taxon>
        <taxon>Metazoa</taxon>
        <taxon>Ecdysozoa</taxon>
        <taxon>Nematoda</taxon>
        <taxon>Chromadorea</taxon>
        <taxon>Rhabditida</taxon>
        <taxon>Rhabditina</taxon>
        <taxon>Rhabditomorpha</taxon>
        <taxon>Strongyloidea</taxon>
        <taxon>Ancylostomatidae</taxon>
        <taxon>Ancylostomatinae</taxon>
        <taxon>Ancylostoma</taxon>
    </lineage>
</organism>
<reference evidence="2" key="1">
    <citation type="journal article" date="2015" name="Nat. Genet.">
        <title>The genome and transcriptome of the zoonotic hookworm Ancylostoma ceylanicum identify infection-specific gene families.</title>
        <authorList>
            <person name="Schwarz E.M."/>
            <person name="Hu Y."/>
            <person name="Antoshechkin I."/>
            <person name="Miller M.M."/>
            <person name="Sternberg P.W."/>
            <person name="Aroian R.V."/>
        </authorList>
    </citation>
    <scope>NUCLEOTIDE SEQUENCE</scope>
    <source>
        <strain evidence="2">HY135</strain>
    </source>
</reference>
<proteinExistence type="predicted"/>
<name>A0A016UF83_9BILA</name>
<comment type="caution">
    <text evidence="1">The sequence shown here is derived from an EMBL/GenBank/DDBJ whole genome shotgun (WGS) entry which is preliminary data.</text>
</comment>
<gene>
    <name evidence="1" type="primary">Acey_s0042.g559</name>
    <name evidence="1" type="ORF">Y032_0042g559</name>
</gene>
<dbReference type="Proteomes" id="UP000024635">
    <property type="component" value="Unassembled WGS sequence"/>
</dbReference>
<evidence type="ECO:0000313" key="2">
    <source>
        <dbReference type="Proteomes" id="UP000024635"/>
    </source>
</evidence>
<dbReference type="EMBL" id="JARK01001378">
    <property type="protein sequence ID" value="EYC13835.1"/>
    <property type="molecule type" value="Genomic_DNA"/>
</dbReference>
<keyword evidence="2" id="KW-1185">Reference proteome</keyword>
<protein>
    <submittedName>
        <fullName evidence="1">Uncharacterized protein</fullName>
    </submittedName>
</protein>
<dbReference type="AlphaFoldDB" id="A0A016UF83"/>
<sequence>MAITSIKAKPIRTRAILKGRYIHSTYKETDHGPVLSTFRLLTKHLAMYSLIARSYRNRRRTPHAFIHFLLMRFKNSSRVLGSSLNEKG</sequence>
<evidence type="ECO:0000313" key="1">
    <source>
        <dbReference type="EMBL" id="EYC13835.1"/>
    </source>
</evidence>
<accession>A0A016UF83</accession>